<name>A0AAW0FTR9_9APHY</name>
<sequence length="88" mass="10163">MPLQKPEPRKVMEDDDPKMDPVENLSNDAISFNKVNEKLMKLGLAEDVLVPEEEEQDDAVLDAEDISEAPKLLPWEFQNRIKPERVFD</sequence>
<comment type="caution">
    <text evidence="2">The sequence shown here is derived from an EMBL/GenBank/DDBJ whole genome shotgun (WGS) entry which is preliminary data.</text>
</comment>
<accession>A0AAW0FTR9</accession>
<gene>
    <name evidence="2" type="ORF">QCA50_013982</name>
</gene>
<evidence type="ECO:0000313" key="2">
    <source>
        <dbReference type="EMBL" id="KAK7682949.1"/>
    </source>
</evidence>
<dbReference type="EMBL" id="JASBNA010000033">
    <property type="protein sequence ID" value="KAK7682949.1"/>
    <property type="molecule type" value="Genomic_DNA"/>
</dbReference>
<dbReference type="AlphaFoldDB" id="A0AAW0FTR9"/>
<evidence type="ECO:0000256" key="1">
    <source>
        <dbReference type="SAM" id="MobiDB-lite"/>
    </source>
</evidence>
<evidence type="ECO:0000313" key="3">
    <source>
        <dbReference type="Proteomes" id="UP001385951"/>
    </source>
</evidence>
<feature type="compositionally biased region" description="Basic and acidic residues" evidence="1">
    <location>
        <begin position="1"/>
        <end position="12"/>
    </location>
</feature>
<dbReference type="Proteomes" id="UP001385951">
    <property type="component" value="Unassembled WGS sequence"/>
</dbReference>
<keyword evidence="3" id="KW-1185">Reference proteome</keyword>
<reference evidence="2 3" key="1">
    <citation type="submission" date="2022-09" db="EMBL/GenBank/DDBJ databases">
        <authorList>
            <person name="Palmer J.M."/>
        </authorList>
    </citation>
    <scope>NUCLEOTIDE SEQUENCE [LARGE SCALE GENOMIC DNA]</scope>
    <source>
        <strain evidence="2 3">DSM 7382</strain>
    </source>
</reference>
<protein>
    <submittedName>
        <fullName evidence="2">Uncharacterized protein</fullName>
    </submittedName>
</protein>
<feature type="region of interest" description="Disordered" evidence="1">
    <location>
        <begin position="1"/>
        <end position="21"/>
    </location>
</feature>
<proteinExistence type="predicted"/>
<organism evidence="2 3">
    <name type="scientific">Cerrena zonata</name>
    <dbReference type="NCBI Taxonomy" id="2478898"/>
    <lineage>
        <taxon>Eukaryota</taxon>
        <taxon>Fungi</taxon>
        <taxon>Dikarya</taxon>
        <taxon>Basidiomycota</taxon>
        <taxon>Agaricomycotina</taxon>
        <taxon>Agaricomycetes</taxon>
        <taxon>Polyporales</taxon>
        <taxon>Cerrenaceae</taxon>
        <taxon>Cerrena</taxon>
    </lineage>
</organism>